<name>A0A151TIT6_CAJCA</name>
<sequence length="58" mass="6459">MFDVVKKTRTWNPSMCPHCGDNNGDSNSHGSQSIVVINNHGNLDGYGHGSYIENIRFH</sequence>
<dbReference type="AlphaFoldDB" id="A0A151TIT6"/>
<dbReference type="Gramene" id="C.cajan_12867.t">
    <property type="protein sequence ID" value="C.cajan_12867.t.cds1"/>
    <property type="gene ID" value="C.cajan_12867"/>
</dbReference>
<keyword evidence="2" id="KW-1185">Reference proteome</keyword>
<reference evidence="1 2" key="1">
    <citation type="journal article" date="2012" name="Nat. Biotechnol.">
        <title>Draft genome sequence of pigeonpea (Cajanus cajan), an orphan legume crop of resource-poor farmers.</title>
        <authorList>
            <person name="Varshney R.K."/>
            <person name="Chen W."/>
            <person name="Li Y."/>
            <person name="Bharti A.K."/>
            <person name="Saxena R.K."/>
            <person name="Schlueter J.A."/>
            <person name="Donoghue M.T."/>
            <person name="Azam S."/>
            <person name="Fan G."/>
            <person name="Whaley A.M."/>
            <person name="Farmer A.D."/>
            <person name="Sheridan J."/>
            <person name="Iwata A."/>
            <person name="Tuteja R."/>
            <person name="Penmetsa R.V."/>
            <person name="Wu W."/>
            <person name="Upadhyaya H.D."/>
            <person name="Yang S.P."/>
            <person name="Shah T."/>
            <person name="Saxena K.B."/>
            <person name="Michael T."/>
            <person name="McCombie W.R."/>
            <person name="Yang B."/>
            <person name="Zhang G."/>
            <person name="Yang H."/>
            <person name="Wang J."/>
            <person name="Spillane C."/>
            <person name="Cook D.R."/>
            <person name="May G.D."/>
            <person name="Xu X."/>
            <person name="Jackson S.A."/>
        </authorList>
    </citation>
    <scope>NUCLEOTIDE SEQUENCE [LARGE SCALE GENOMIC DNA]</scope>
    <source>
        <strain evidence="2">cv. Asha</strain>
    </source>
</reference>
<accession>A0A151TIT6</accession>
<protein>
    <submittedName>
        <fullName evidence="1">Uncharacterized protein</fullName>
    </submittedName>
</protein>
<evidence type="ECO:0000313" key="1">
    <source>
        <dbReference type="EMBL" id="KYP66948.1"/>
    </source>
</evidence>
<dbReference type="Proteomes" id="UP000075243">
    <property type="component" value="Chromosome 6"/>
</dbReference>
<gene>
    <name evidence="1" type="ORF">KK1_013260</name>
</gene>
<organism evidence="1 2">
    <name type="scientific">Cajanus cajan</name>
    <name type="common">Pigeon pea</name>
    <name type="synonym">Cajanus indicus</name>
    <dbReference type="NCBI Taxonomy" id="3821"/>
    <lineage>
        <taxon>Eukaryota</taxon>
        <taxon>Viridiplantae</taxon>
        <taxon>Streptophyta</taxon>
        <taxon>Embryophyta</taxon>
        <taxon>Tracheophyta</taxon>
        <taxon>Spermatophyta</taxon>
        <taxon>Magnoliopsida</taxon>
        <taxon>eudicotyledons</taxon>
        <taxon>Gunneridae</taxon>
        <taxon>Pentapetalae</taxon>
        <taxon>rosids</taxon>
        <taxon>fabids</taxon>
        <taxon>Fabales</taxon>
        <taxon>Fabaceae</taxon>
        <taxon>Papilionoideae</taxon>
        <taxon>50 kb inversion clade</taxon>
        <taxon>NPAAA clade</taxon>
        <taxon>indigoferoid/millettioid clade</taxon>
        <taxon>Phaseoleae</taxon>
        <taxon>Cajanus</taxon>
    </lineage>
</organism>
<dbReference type="EMBL" id="CM003608">
    <property type="protein sequence ID" value="KYP66948.1"/>
    <property type="molecule type" value="Genomic_DNA"/>
</dbReference>
<proteinExistence type="predicted"/>
<evidence type="ECO:0000313" key="2">
    <source>
        <dbReference type="Proteomes" id="UP000075243"/>
    </source>
</evidence>